<dbReference type="KEGG" id="chri:DK842_11960"/>
<dbReference type="EMBL" id="CP029554">
    <property type="protein sequence ID" value="AXE35924.1"/>
    <property type="molecule type" value="Genomic_DNA"/>
</dbReference>
<organism evidence="2 3">
    <name type="scientific">Chromobacterium phragmitis</name>
    <dbReference type="NCBI Taxonomy" id="2202141"/>
    <lineage>
        <taxon>Bacteria</taxon>
        <taxon>Pseudomonadati</taxon>
        <taxon>Pseudomonadota</taxon>
        <taxon>Betaproteobacteria</taxon>
        <taxon>Neisseriales</taxon>
        <taxon>Chromobacteriaceae</taxon>
        <taxon>Chromobacterium</taxon>
    </lineage>
</organism>
<dbReference type="Proteomes" id="UP000252038">
    <property type="component" value="Chromosome"/>
</dbReference>
<feature type="region of interest" description="Disordered" evidence="1">
    <location>
        <begin position="1"/>
        <end position="28"/>
    </location>
</feature>
<proteinExistence type="predicted"/>
<name>A0A344UKX6_9NEIS</name>
<dbReference type="RefSeq" id="WP_114061650.1">
    <property type="nucleotide sequence ID" value="NZ_CP029495.1"/>
</dbReference>
<accession>A0A344UKX6</accession>
<evidence type="ECO:0000313" key="2">
    <source>
        <dbReference type="EMBL" id="AXE35924.1"/>
    </source>
</evidence>
<dbReference type="OrthoDB" id="10017457at2"/>
<feature type="region of interest" description="Disordered" evidence="1">
    <location>
        <begin position="63"/>
        <end position="82"/>
    </location>
</feature>
<sequence>MLTPSCAAPPRRPDSRERTGHRPSGDDARFFRALLETEADAGAPPPSPGWVALTLPAQPLPSCPAPRASTAAAGVSPPPAAAPPPVAVEQALLLRASNGPLAGMRLLACWRGDRLSLKLTPPDAASAARLARHAGSLRDGLCQALGLAVELEIEDAD</sequence>
<gene>
    <name evidence="2" type="ORF">DK843_17395</name>
</gene>
<feature type="compositionally biased region" description="Basic and acidic residues" evidence="1">
    <location>
        <begin position="11"/>
        <end position="28"/>
    </location>
</feature>
<dbReference type="AlphaFoldDB" id="A0A344UKX6"/>
<evidence type="ECO:0000313" key="3">
    <source>
        <dbReference type="Proteomes" id="UP000252038"/>
    </source>
</evidence>
<protein>
    <submittedName>
        <fullName evidence="2">Uncharacterized protein</fullName>
    </submittedName>
</protein>
<evidence type="ECO:0000256" key="1">
    <source>
        <dbReference type="SAM" id="MobiDB-lite"/>
    </source>
</evidence>
<dbReference type="KEGG" id="chrb:DK843_17395"/>
<reference evidence="2 3" key="1">
    <citation type="submission" date="2018-05" db="EMBL/GenBank/DDBJ databases">
        <title>Genome sequencing, assembly and analysis of the novel insecticidal bacterium, Chromobacterium phragmitis.</title>
        <authorList>
            <person name="Sparks M.E."/>
            <person name="Blackburn M.B."/>
            <person name="Gundersen-Rindal D.E."/>
        </authorList>
    </citation>
    <scope>NUCLEOTIDE SEQUENCE [LARGE SCALE GENOMIC DNA]</scope>
    <source>
        <strain evidence="2">IIBBL 274-1</strain>
    </source>
</reference>